<evidence type="ECO:0000256" key="3">
    <source>
        <dbReference type="ARBA" id="ARBA00022490"/>
    </source>
</evidence>
<dbReference type="CDD" id="cd02440">
    <property type="entry name" value="AdoMet_MTases"/>
    <property type="match status" value="1"/>
</dbReference>
<dbReference type="SUPFAM" id="SSF53335">
    <property type="entry name" value="S-adenosyl-L-methionine-dependent methyltransferases"/>
    <property type="match status" value="1"/>
</dbReference>
<dbReference type="EMBL" id="JACHGY010000001">
    <property type="protein sequence ID" value="MBB6431533.1"/>
    <property type="molecule type" value="Genomic_DNA"/>
</dbReference>
<dbReference type="NCBIfam" id="NF001453">
    <property type="entry name" value="PRK00312.1"/>
    <property type="match status" value="1"/>
</dbReference>
<dbReference type="PROSITE" id="PS01279">
    <property type="entry name" value="PCMT"/>
    <property type="match status" value="1"/>
</dbReference>
<dbReference type="Gene3D" id="3.40.50.150">
    <property type="entry name" value="Vaccinia Virus protein VP39"/>
    <property type="match status" value="1"/>
</dbReference>
<dbReference type="FunFam" id="3.40.50.150:FF:000010">
    <property type="entry name" value="Protein-L-isoaspartate O-methyltransferase"/>
    <property type="match status" value="1"/>
</dbReference>
<dbReference type="EC" id="2.1.1.77" evidence="7"/>
<dbReference type="RefSeq" id="WP_221435600.1">
    <property type="nucleotide sequence ID" value="NZ_JACHGY010000001.1"/>
</dbReference>
<evidence type="ECO:0000256" key="2">
    <source>
        <dbReference type="ARBA" id="ARBA00005369"/>
    </source>
</evidence>
<dbReference type="GO" id="GO:0030091">
    <property type="term" value="P:protein repair"/>
    <property type="evidence" value="ECO:0007669"/>
    <property type="project" value="UniProtKB-UniRule"/>
</dbReference>
<sequence length="217" mass="23712">MNLDFDQAAERMIRTQLRPRGIRDPRVLEAMRRVERHRFAPQQLTPAQVYGDHALPTELGQTLSQPFVVAHMTALLDVQPGQRVLEIGTGSGYHTAVLAELGASVISVERHAALSEAAGQRLHVACPKADLTLVVGDGSLGWPDLAPYDRILVTAAAPSLPVALDQQLEPHGRMVIPLGDRNEQVLAVFTRDGDELQRHDDLACRFVPMIGSDAWPG</sequence>
<dbReference type="PANTHER" id="PTHR11579:SF0">
    <property type="entry name" value="PROTEIN-L-ISOASPARTATE(D-ASPARTATE) O-METHYLTRANSFERASE"/>
    <property type="match status" value="1"/>
</dbReference>
<evidence type="ECO:0000313" key="8">
    <source>
        <dbReference type="EMBL" id="MBB6431533.1"/>
    </source>
</evidence>
<accession>A0A7X0H9F7</accession>
<dbReference type="GO" id="GO:0032259">
    <property type="term" value="P:methylation"/>
    <property type="evidence" value="ECO:0007669"/>
    <property type="project" value="UniProtKB-KW"/>
</dbReference>
<comment type="subcellular location">
    <subcellularLocation>
        <location evidence="1 7">Cytoplasm</location>
    </subcellularLocation>
</comment>
<proteinExistence type="inferred from homology"/>
<gene>
    <name evidence="7" type="primary">pcm</name>
    <name evidence="8" type="ORF">HNQ40_003339</name>
</gene>
<evidence type="ECO:0000256" key="6">
    <source>
        <dbReference type="ARBA" id="ARBA00022691"/>
    </source>
</evidence>
<evidence type="ECO:0000256" key="7">
    <source>
        <dbReference type="HAMAP-Rule" id="MF_00090"/>
    </source>
</evidence>
<keyword evidence="6 7" id="KW-0949">S-adenosyl-L-methionine</keyword>
<keyword evidence="3 7" id="KW-0963">Cytoplasm</keyword>
<comment type="function">
    <text evidence="7">Catalyzes the methyl esterification of L-isoaspartyl residues in peptides and proteins that result from spontaneous decomposition of normal L-aspartyl and L-asparaginyl residues. It plays a role in the repair and/or degradation of damaged proteins.</text>
</comment>
<dbReference type="GO" id="GO:0005737">
    <property type="term" value="C:cytoplasm"/>
    <property type="evidence" value="ECO:0007669"/>
    <property type="project" value="UniProtKB-SubCell"/>
</dbReference>
<keyword evidence="4 7" id="KW-0489">Methyltransferase</keyword>
<comment type="caution">
    <text evidence="8">The sequence shown here is derived from an EMBL/GenBank/DDBJ whole genome shotgun (WGS) entry which is preliminary data.</text>
</comment>
<dbReference type="NCBIfam" id="TIGR00080">
    <property type="entry name" value="pimt"/>
    <property type="match status" value="1"/>
</dbReference>
<keyword evidence="5 7" id="KW-0808">Transferase</keyword>
<dbReference type="Proteomes" id="UP000541810">
    <property type="component" value="Unassembled WGS sequence"/>
</dbReference>
<dbReference type="AlphaFoldDB" id="A0A7X0H9F7"/>
<evidence type="ECO:0000256" key="4">
    <source>
        <dbReference type="ARBA" id="ARBA00022603"/>
    </source>
</evidence>
<protein>
    <recommendedName>
        <fullName evidence="7">Protein-L-isoaspartate O-methyltransferase</fullName>
        <ecNumber evidence="7">2.1.1.77</ecNumber>
    </recommendedName>
    <alternativeName>
        <fullName evidence="7">L-isoaspartyl protein carboxyl methyltransferase</fullName>
    </alternativeName>
    <alternativeName>
        <fullName evidence="7">Protein L-isoaspartyl methyltransferase</fullName>
    </alternativeName>
    <alternativeName>
        <fullName evidence="7">Protein-beta-aspartate methyltransferase</fullName>
        <shortName evidence="7">PIMT</shortName>
    </alternativeName>
</protein>
<dbReference type="HAMAP" id="MF_00090">
    <property type="entry name" value="PIMT"/>
    <property type="match status" value="1"/>
</dbReference>
<comment type="similarity">
    <text evidence="2 7">Belongs to the methyltransferase superfamily. L-isoaspartyl/D-aspartyl protein methyltransferase family.</text>
</comment>
<dbReference type="GO" id="GO:0004719">
    <property type="term" value="F:protein-L-isoaspartate (D-aspartate) O-methyltransferase activity"/>
    <property type="evidence" value="ECO:0007669"/>
    <property type="project" value="UniProtKB-UniRule"/>
</dbReference>
<keyword evidence="9" id="KW-1185">Reference proteome</keyword>
<evidence type="ECO:0000313" key="9">
    <source>
        <dbReference type="Proteomes" id="UP000541810"/>
    </source>
</evidence>
<name>A0A7X0H9F7_9BACT</name>
<dbReference type="InterPro" id="IPR029063">
    <property type="entry name" value="SAM-dependent_MTases_sf"/>
</dbReference>
<evidence type="ECO:0000256" key="1">
    <source>
        <dbReference type="ARBA" id="ARBA00004496"/>
    </source>
</evidence>
<dbReference type="PANTHER" id="PTHR11579">
    <property type="entry name" value="PROTEIN-L-ISOASPARTATE O-METHYLTRANSFERASE"/>
    <property type="match status" value="1"/>
</dbReference>
<comment type="catalytic activity">
    <reaction evidence="7">
        <text>[protein]-L-isoaspartate + S-adenosyl-L-methionine = [protein]-L-isoaspartate alpha-methyl ester + S-adenosyl-L-homocysteine</text>
        <dbReference type="Rhea" id="RHEA:12705"/>
        <dbReference type="Rhea" id="RHEA-COMP:12143"/>
        <dbReference type="Rhea" id="RHEA-COMP:12144"/>
        <dbReference type="ChEBI" id="CHEBI:57856"/>
        <dbReference type="ChEBI" id="CHEBI:59789"/>
        <dbReference type="ChEBI" id="CHEBI:90596"/>
        <dbReference type="ChEBI" id="CHEBI:90598"/>
        <dbReference type="EC" id="2.1.1.77"/>
    </reaction>
</comment>
<organism evidence="8 9">
    <name type="scientific">Algisphaera agarilytica</name>
    <dbReference type="NCBI Taxonomy" id="1385975"/>
    <lineage>
        <taxon>Bacteria</taxon>
        <taxon>Pseudomonadati</taxon>
        <taxon>Planctomycetota</taxon>
        <taxon>Phycisphaerae</taxon>
        <taxon>Phycisphaerales</taxon>
        <taxon>Phycisphaeraceae</taxon>
        <taxon>Algisphaera</taxon>
    </lineage>
</organism>
<dbReference type="Pfam" id="PF01135">
    <property type="entry name" value="PCMT"/>
    <property type="match status" value="1"/>
</dbReference>
<dbReference type="InterPro" id="IPR000682">
    <property type="entry name" value="PCMT"/>
</dbReference>
<evidence type="ECO:0000256" key="5">
    <source>
        <dbReference type="ARBA" id="ARBA00022679"/>
    </source>
</evidence>
<reference evidence="8 9" key="1">
    <citation type="submission" date="2020-08" db="EMBL/GenBank/DDBJ databases">
        <title>Genomic Encyclopedia of Type Strains, Phase IV (KMG-IV): sequencing the most valuable type-strain genomes for metagenomic binning, comparative biology and taxonomic classification.</title>
        <authorList>
            <person name="Goeker M."/>
        </authorList>
    </citation>
    <scope>NUCLEOTIDE SEQUENCE [LARGE SCALE GENOMIC DNA]</scope>
    <source>
        <strain evidence="8 9">DSM 103725</strain>
    </source>
</reference>
<feature type="active site" evidence="7">
    <location>
        <position position="64"/>
    </location>
</feature>